<proteinExistence type="predicted"/>
<dbReference type="Proteomes" id="UP001152531">
    <property type="component" value="Unassembled WGS sequence"/>
</dbReference>
<organism evidence="1 2">
    <name type="scientific">[Candida] jaroonii</name>
    <dbReference type="NCBI Taxonomy" id="467808"/>
    <lineage>
        <taxon>Eukaryota</taxon>
        <taxon>Fungi</taxon>
        <taxon>Dikarya</taxon>
        <taxon>Ascomycota</taxon>
        <taxon>Saccharomycotina</taxon>
        <taxon>Pichiomycetes</taxon>
        <taxon>Debaryomycetaceae</taxon>
        <taxon>Yamadazyma</taxon>
    </lineage>
</organism>
<sequence length="720" mass="84979">MEDTQIVEAIDSRNYQFAQSLISLKTSKYPQSSYYQALQVYLYHHQHNPTTNDKAIKLLNQYPTDLRTTSLLSKIFLERGLNKEADAVYENLVKKFPNNCQPNLLQWFENSLQINNIRSLQKSTFHLSKNGDNKYKFWAGLGYHLLCQTIEDEKQIKLFTTLGSKILPKPETTHELYVSSLLNDNDTTIELIEEFMTTKPLDLDIKLVYLDLISGEKLFSYTEKLLFDENFNDFNTWKKYISSSLEIGKKRTEIEEKILDYQSTRKNAKRNTSLALVELYSSGDEGDFTKYCRIYYEKFNKKLCCYDDLKPYNVKLTLSSVGDEISVENLNHSINNYKFGEGDAWMIYEKYLSLTKDKVKTDFYPANELVIADIMSHIETPKEILEGIIKLRRITIHDPLDFRVQLNLIKLYSYFNMQDLMYSSYETIKVRMLQIDSLGHFYSDNLSYLNPSKASLNHLVANFRFYLTCEQDISDNLVKAFEKGIYNKIPNFIKFNNRVIKSFEYYNTVIQIWQIIRFCNDKSFIGYFQSTIKSIKIDEIIDNRDSSMSEIKPSQTIEKLKIEYAKEHFLLQPNEHNFKKFNKLLEGSKLSTFDTWLFKLYLNLFRMKTKPQDTSSKNYLIKNLKIAKIQWSDPLTKDFMYQWTSMIYFCKTAESFDEEISKISKRLKTELYSSEWKDQQKISFNELKKEIKQVMDTDFVKDTLDILSDSLNKASYMNKK</sequence>
<name>A0ACA9Y120_9ASCO</name>
<gene>
    <name evidence="1" type="ORF">CLIB1444_01S11474</name>
</gene>
<comment type="caution">
    <text evidence="1">The sequence shown here is derived from an EMBL/GenBank/DDBJ whole genome shotgun (WGS) entry which is preliminary data.</text>
</comment>
<evidence type="ECO:0000313" key="2">
    <source>
        <dbReference type="Proteomes" id="UP001152531"/>
    </source>
</evidence>
<accession>A0ACA9Y120</accession>
<reference evidence="1" key="1">
    <citation type="submission" date="2022-06" db="EMBL/GenBank/DDBJ databases">
        <authorList>
            <person name="Legras J.-L."/>
            <person name="Devillers H."/>
            <person name="Grondin C."/>
        </authorList>
    </citation>
    <scope>NUCLEOTIDE SEQUENCE</scope>
    <source>
        <strain evidence="1">CLIB 1444</strain>
    </source>
</reference>
<protein>
    <submittedName>
        <fullName evidence="1">N-terminal acetyltransferase B complex subunit Mdm20p</fullName>
    </submittedName>
</protein>
<evidence type="ECO:0000313" key="1">
    <source>
        <dbReference type="EMBL" id="CAH6718649.1"/>
    </source>
</evidence>
<keyword evidence="2" id="KW-1185">Reference proteome</keyword>
<dbReference type="EMBL" id="CALSDN010000001">
    <property type="protein sequence ID" value="CAH6718649.1"/>
    <property type="molecule type" value="Genomic_DNA"/>
</dbReference>